<accession>A0A813K9K4</accession>
<feature type="region of interest" description="Disordered" evidence="1">
    <location>
        <begin position="40"/>
        <end position="62"/>
    </location>
</feature>
<reference evidence="2" key="1">
    <citation type="submission" date="2021-02" db="EMBL/GenBank/DDBJ databases">
        <authorList>
            <person name="Dougan E. K."/>
            <person name="Rhodes N."/>
            <person name="Thang M."/>
            <person name="Chan C."/>
        </authorList>
    </citation>
    <scope>NUCLEOTIDE SEQUENCE</scope>
</reference>
<evidence type="ECO:0000313" key="2">
    <source>
        <dbReference type="EMBL" id="CAE8698360.1"/>
    </source>
</evidence>
<proteinExistence type="predicted"/>
<feature type="compositionally biased region" description="Polar residues" evidence="1">
    <location>
        <begin position="52"/>
        <end position="62"/>
    </location>
</feature>
<name>A0A813K9K4_POLGL</name>
<dbReference type="EMBL" id="CAJNNW010028937">
    <property type="protein sequence ID" value="CAE8698360.1"/>
    <property type="molecule type" value="Genomic_DNA"/>
</dbReference>
<protein>
    <submittedName>
        <fullName evidence="2">Uncharacterized protein</fullName>
    </submittedName>
</protein>
<comment type="caution">
    <text evidence="2">The sequence shown here is derived from an EMBL/GenBank/DDBJ whole genome shotgun (WGS) entry which is preliminary data.</text>
</comment>
<gene>
    <name evidence="2" type="ORF">PGLA2088_LOCUS30698</name>
</gene>
<sequence>MVACCWFPAELTSSWEADTEVPLLRLQVFRLPPRWIQPPWSQKPHRAEPLSTGATVPSTCTT</sequence>
<organism evidence="2 3">
    <name type="scientific">Polarella glacialis</name>
    <name type="common">Dinoflagellate</name>
    <dbReference type="NCBI Taxonomy" id="89957"/>
    <lineage>
        <taxon>Eukaryota</taxon>
        <taxon>Sar</taxon>
        <taxon>Alveolata</taxon>
        <taxon>Dinophyceae</taxon>
        <taxon>Suessiales</taxon>
        <taxon>Suessiaceae</taxon>
        <taxon>Polarella</taxon>
    </lineage>
</organism>
<dbReference type="AlphaFoldDB" id="A0A813K9K4"/>
<evidence type="ECO:0000256" key="1">
    <source>
        <dbReference type="SAM" id="MobiDB-lite"/>
    </source>
</evidence>
<dbReference type="Proteomes" id="UP000626109">
    <property type="component" value="Unassembled WGS sequence"/>
</dbReference>
<evidence type="ECO:0000313" key="3">
    <source>
        <dbReference type="Proteomes" id="UP000626109"/>
    </source>
</evidence>